<protein>
    <submittedName>
        <fullName evidence="2">Unnamed protein product</fullName>
    </submittedName>
</protein>
<feature type="transmembrane region" description="Helical" evidence="1">
    <location>
        <begin position="156"/>
        <end position="179"/>
    </location>
</feature>
<reference evidence="2" key="1">
    <citation type="submission" date="2023-04" db="EMBL/GenBank/DDBJ databases">
        <title>Phytophthora lilii NBRC 32176.</title>
        <authorList>
            <person name="Ichikawa N."/>
            <person name="Sato H."/>
            <person name="Tonouchi N."/>
        </authorList>
    </citation>
    <scope>NUCLEOTIDE SEQUENCE</scope>
    <source>
        <strain evidence="2">NBRC 32176</strain>
    </source>
</reference>
<dbReference type="OrthoDB" id="5854584at2759"/>
<evidence type="ECO:0000313" key="2">
    <source>
        <dbReference type="EMBL" id="GMF18506.1"/>
    </source>
</evidence>
<name>A0A9W6WW21_9STRA</name>
<organism evidence="2 3">
    <name type="scientific">Phytophthora lilii</name>
    <dbReference type="NCBI Taxonomy" id="2077276"/>
    <lineage>
        <taxon>Eukaryota</taxon>
        <taxon>Sar</taxon>
        <taxon>Stramenopiles</taxon>
        <taxon>Oomycota</taxon>
        <taxon>Peronosporomycetes</taxon>
        <taxon>Peronosporales</taxon>
        <taxon>Peronosporaceae</taxon>
        <taxon>Phytophthora</taxon>
    </lineage>
</organism>
<dbReference type="EMBL" id="BSXW01000318">
    <property type="protein sequence ID" value="GMF18506.1"/>
    <property type="molecule type" value="Genomic_DNA"/>
</dbReference>
<dbReference type="InterPro" id="IPR039632">
    <property type="entry name" value="TMEM42"/>
</dbReference>
<evidence type="ECO:0000313" key="3">
    <source>
        <dbReference type="Proteomes" id="UP001165083"/>
    </source>
</evidence>
<accession>A0A9W6WW21</accession>
<dbReference type="PANTHER" id="PTHR31965:SF1">
    <property type="entry name" value="TRANSMEMBRANE PROTEIN 42"/>
    <property type="match status" value="1"/>
</dbReference>
<sequence>MTSLAVKMEQQNVSYSPASPSSFTAALGAVIEASKWPLHTNCSAPAQTSIAVVPWGLSNAAQLKLTKLLQRVATHLYCATLASSLSFYHAIQVLPYLRLHDPHRPANARPPPRSALAGSLAALAGLLGKLGADGDSSALQLLDAQCQSSRLSASCGLLAAVARLLSLALMLGVNGLMIGCFVKGLHETDSLTATVTSAAVSCVLSAAGGFVFFQELLPARWFVGAAVILVGMAFLLHGDAADQKAKQE</sequence>
<dbReference type="AlphaFoldDB" id="A0A9W6WW21"/>
<gene>
    <name evidence="2" type="ORF">Plil01_000693000</name>
</gene>
<keyword evidence="1" id="KW-0812">Transmembrane</keyword>
<keyword evidence="1" id="KW-0472">Membrane</keyword>
<feature type="transmembrane region" description="Helical" evidence="1">
    <location>
        <begin position="219"/>
        <end position="236"/>
    </location>
</feature>
<feature type="transmembrane region" description="Helical" evidence="1">
    <location>
        <begin position="191"/>
        <end position="213"/>
    </location>
</feature>
<dbReference type="InterPro" id="IPR037185">
    <property type="entry name" value="EmrE-like"/>
</dbReference>
<keyword evidence="3" id="KW-1185">Reference proteome</keyword>
<dbReference type="Proteomes" id="UP001165083">
    <property type="component" value="Unassembled WGS sequence"/>
</dbReference>
<comment type="caution">
    <text evidence="2">The sequence shown here is derived from an EMBL/GenBank/DDBJ whole genome shotgun (WGS) entry which is preliminary data.</text>
</comment>
<dbReference type="SUPFAM" id="SSF103481">
    <property type="entry name" value="Multidrug resistance efflux transporter EmrE"/>
    <property type="match status" value="1"/>
</dbReference>
<evidence type="ECO:0000256" key="1">
    <source>
        <dbReference type="SAM" id="Phobius"/>
    </source>
</evidence>
<proteinExistence type="predicted"/>
<keyword evidence="1" id="KW-1133">Transmembrane helix</keyword>
<dbReference type="PANTHER" id="PTHR31965">
    <property type="entry name" value="TRANSMEMBRANE PROTEIN 42"/>
    <property type="match status" value="1"/>
</dbReference>